<protein>
    <recommendedName>
        <fullName evidence="2">DUF7144 domain-containing protein</fullName>
    </recommendedName>
</protein>
<dbReference type="RefSeq" id="WP_203695454.1">
    <property type="nucleotide sequence ID" value="NZ_BAAALC010000058.1"/>
</dbReference>
<gene>
    <name evidence="3" type="ORF">Cco03nite_56850</name>
</gene>
<keyword evidence="1" id="KW-0472">Membrane</keyword>
<proteinExistence type="predicted"/>
<feature type="transmembrane region" description="Helical" evidence="1">
    <location>
        <begin position="111"/>
        <end position="129"/>
    </location>
</feature>
<dbReference type="InterPro" id="IPR055568">
    <property type="entry name" value="DUF7144"/>
</dbReference>
<keyword evidence="4" id="KW-1185">Reference proteome</keyword>
<feature type="transmembrane region" description="Helical" evidence="1">
    <location>
        <begin position="12"/>
        <end position="32"/>
    </location>
</feature>
<sequence>MSTVAKATERVGSGWLSFAGLLILLLGVFNVVEGLFAITNDRYAAYATSTQGELYVFNLHTWGWLHVLLGAVLIAVGAGIWSGKDWARGAGIGLAGATALLQMLYLPVYPFWSLINIGLCILVIYALVVPPRGSTAD</sequence>
<dbReference type="EMBL" id="BONI01000056">
    <property type="protein sequence ID" value="GIG08985.1"/>
    <property type="molecule type" value="Genomic_DNA"/>
</dbReference>
<reference evidence="3 4" key="1">
    <citation type="submission" date="2021-01" db="EMBL/GenBank/DDBJ databases">
        <title>Whole genome shotgun sequence of Catellatospora coxensis NBRC 107359.</title>
        <authorList>
            <person name="Komaki H."/>
            <person name="Tamura T."/>
        </authorList>
    </citation>
    <scope>NUCLEOTIDE SEQUENCE [LARGE SCALE GENOMIC DNA]</scope>
    <source>
        <strain evidence="3 4">NBRC 107359</strain>
    </source>
</reference>
<feature type="domain" description="DUF7144" evidence="2">
    <location>
        <begin position="15"/>
        <end position="131"/>
    </location>
</feature>
<dbReference type="AlphaFoldDB" id="A0A8J3LA10"/>
<evidence type="ECO:0000313" key="4">
    <source>
        <dbReference type="Proteomes" id="UP000630887"/>
    </source>
</evidence>
<evidence type="ECO:0000259" key="2">
    <source>
        <dbReference type="Pfam" id="PF23636"/>
    </source>
</evidence>
<organism evidence="3 4">
    <name type="scientific">Catellatospora coxensis</name>
    <dbReference type="NCBI Taxonomy" id="310354"/>
    <lineage>
        <taxon>Bacteria</taxon>
        <taxon>Bacillati</taxon>
        <taxon>Actinomycetota</taxon>
        <taxon>Actinomycetes</taxon>
        <taxon>Micromonosporales</taxon>
        <taxon>Micromonosporaceae</taxon>
        <taxon>Catellatospora</taxon>
    </lineage>
</organism>
<evidence type="ECO:0000313" key="3">
    <source>
        <dbReference type="EMBL" id="GIG08985.1"/>
    </source>
</evidence>
<dbReference type="Pfam" id="PF23636">
    <property type="entry name" value="DUF7144"/>
    <property type="match status" value="1"/>
</dbReference>
<evidence type="ECO:0000256" key="1">
    <source>
        <dbReference type="SAM" id="Phobius"/>
    </source>
</evidence>
<comment type="caution">
    <text evidence="3">The sequence shown here is derived from an EMBL/GenBank/DDBJ whole genome shotgun (WGS) entry which is preliminary data.</text>
</comment>
<name>A0A8J3LA10_9ACTN</name>
<keyword evidence="1" id="KW-0812">Transmembrane</keyword>
<dbReference type="Proteomes" id="UP000630887">
    <property type="component" value="Unassembled WGS sequence"/>
</dbReference>
<accession>A0A8J3LA10</accession>
<keyword evidence="1" id="KW-1133">Transmembrane helix</keyword>
<feature type="transmembrane region" description="Helical" evidence="1">
    <location>
        <begin position="62"/>
        <end position="81"/>
    </location>
</feature>